<dbReference type="PANTHER" id="PTHR48444">
    <property type="entry name" value="DNA TOPOISOMERASE 6 SUBUNIT B"/>
    <property type="match status" value="1"/>
</dbReference>
<keyword evidence="5 6" id="KW-0413">Isomerase</keyword>
<feature type="binding site" evidence="6">
    <location>
        <begin position="182"/>
        <end position="189"/>
    </location>
    <ligand>
        <name>ATP</name>
        <dbReference type="ChEBI" id="CHEBI:30616"/>
    </ligand>
</feature>
<dbReference type="InterPro" id="IPR014721">
    <property type="entry name" value="Ribsml_uS5_D2-typ_fold_subgr"/>
</dbReference>
<sequence>MGRKADALQQKSPAEFFADNRNIAGFDNPGKCLYTTVRELVENSLDAAEDAGKLPEIDITIEEISQKRLNSIRGISNHDRLDEELYQDHETDEAKKKRLAKEAKELEKLEKAMTKKGEGTAAVDAKRKEIEARRAAAASKATKTFYKITVKDNGTGMPHEDIPGLLGRVLSSTKYGVKQTRGKFGLGAKMALIWSKLSTGLPIEVWSACRKQAFVSYYKLDIDIHKNEPNIHAVRQDANLNHWQGSELSVTILGSWQYYRAKVIRYLRMIAVITPYAQFRFAYRAEDERNSVHFCFVRRTDKMPAPPTETQHHPASVDLELVKRLLAATKAPTLRAFLTREFCNISDVYARRLISEMQAGVDAGTSPRAVSASQATRLHQILHEAKFADPSGSHLSPAGEYNLRLGITKELHPDMVATYQGDARVLDGHAFVVEAAVSVGGRDIKPGINVNRFANRIPLLFEGGSDVITRTAAKRINWASYKINQATDRVGVFVSIVSTKIPYKGAGKEYISDDMEALVGAVKQAIMHCCLQLKSKIARKLVAREQQARRRNLARHVPDAAAAVFRVLRAMADDDEDEDGAMRPPGPKRARLVAAEDLLAPVRRGEVVEATLARKLTEHVERIDTDMGLEYQMQLGAAAGARVAAYLMPRLPQHGYGPPLASAACILRLLQAE</sequence>
<dbReference type="CDD" id="cd00823">
    <property type="entry name" value="TopoIIB_Trans"/>
    <property type="match status" value="1"/>
</dbReference>
<evidence type="ECO:0000256" key="6">
    <source>
        <dbReference type="HAMAP-Rule" id="MF_03165"/>
    </source>
</evidence>
<feature type="binding site" evidence="6">
    <location>
        <position position="43"/>
    </location>
    <ligand>
        <name>ATP</name>
        <dbReference type="ChEBI" id="CHEBI:30616"/>
    </ligand>
</feature>
<feature type="binding site" evidence="6">
    <location>
        <position position="508"/>
    </location>
    <ligand>
        <name>ATP</name>
        <dbReference type="ChEBI" id="CHEBI:30616"/>
    </ligand>
</feature>
<dbReference type="GO" id="GO:0006265">
    <property type="term" value="P:DNA topological change"/>
    <property type="evidence" value="ECO:0007669"/>
    <property type="project" value="UniProtKB-UniRule"/>
</dbReference>
<evidence type="ECO:0000259" key="8">
    <source>
        <dbReference type="Pfam" id="PF09239"/>
    </source>
</evidence>
<protein>
    <recommendedName>
        <fullName evidence="6">DNA topoisomerase 6 subunit B</fullName>
        <ecNumber evidence="6">5.6.2.2</ecNumber>
    </recommendedName>
</protein>
<dbReference type="SUPFAM" id="SSF55874">
    <property type="entry name" value="ATPase domain of HSP90 chaperone/DNA topoisomerase II/histidine kinase"/>
    <property type="match status" value="1"/>
</dbReference>
<dbReference type="InterPro" id="IPR015320">
    <property type="entry name" value="TopoVI_B_transducer"/>
</dbReference>
<dbReference type="AlphaFoldDB" id="A0AAW1S4Y8"/>
<dbReference type="Pfam" id="PF13589">
    <property type="entry name" value="HATPase_c_3"/>
    <property type="match status" value="1"/>
</dbReference>
<dbReference type="InterPro" id="IPR036890">
    <property type="entry name" value="HATPase_C_sf"/>
</dbReference>
<dbReference type="GO" id="GO:0003677">
    <property type="term" value="F:DNA binding"/>
    <property type="evidence" value="ECO:0007669"/>
    <property type="project" value="UniProtKB-UniRule"/>
</dbReference>
<dbReference type="EMBL" id="JALJOU010000011">
    <property type="protein sequence ID" value="KAK9840997.1"/>
    <property type="molecule type" value="Genomic_DNA"/>
</dbReference>
<keyword evidence="6" id="KW-0539">Nucleus</keyword>
<dbReference type="Gene3D" id="3.30.565.10">
    <property type="entry name" value="Histidine kinase-like ATPase, C-terminal domain"/>
    <property type="match status" value="1"/>
</dbReference>
<keyword evidence="4 6" id="KW-0238">DNA-binding</keyword>
<dbReference type="Gene3D" id="3.30.230.10">
    <property type="match status" value="1"/>
</dbReference>
<feature type="domain" description="DNA topoisomerase VI subunit B transducer" evidence="8">
    <location>
        <begin position="390"/>
        <end position="548"/>
    </location>
</feature>
<dbReference type="FunFam" id="3.30.230.10:FF:000050">
    <property type="entry name" value="DNA topoisomerase 6 subunit B"/>
    <property type="match status" value="1"/>
</dbReference>
<evidence type="ECO:0000313" key="9">
    <source>
        <dbReference type="EMBL" id="KAK9840997.1"/>
    </source>
</evidence>
<dbReference type="InterPro" id="IPR005734">
    <property type="entry name" value="TopoVI_B"/>
</dbReference>
<dbReference type="HAMAP" id="MF_00322">
    <property type="entry name" value="Top6B"/>
    <property type="match status" value="1"/>
</dbReference>
<dbReference type="Proteomes" id="UP001445335">
    <property type="component" value="Unassembled WGS sequence"/>
</dbReference>
<keyword evidence="3 6" id="KW-0799">Topoisomerase</keyword>
<comment type="catalytic activity">
    <reaction evidence="6">
        <text>ATP-dependent breakage, passage and rejoining of double-stranded DNA.</text>
        <dbReference type="EC" id="5.6.2.2"/>
    </reaction>
</comment>
<feature type="binding site" evidence="6">
    <location>
        <begin position="173"/>
        <end position="174"/>
    </location>
    <ligand>
        <name>ATP</name>
        <dbReference type="ChEBI" id="CHEBI:30616"/>
    </ligand>
</feature>
<evidence type="ECO:0000256" key="7">
    <source>
        <dbReference type="SAM" id="Coils"/>
    </source>
</evidence>
<comment type="subunit">
    <text evidence="6">Homodimer. Heterotetramer of two TOP6A and two TOP6B subunits.</text>
</comment>
<gene>
    <name evidence="6" type="primary">TOP6B</name>
    <name evidence="9" type="ORF">WJX81_004968</name>
</gene>
<dbReference type="SUPFAM" id="SSF54211">
    <property type="entry name" value="Ribosomal protein S5 domain 2-like"/>
    <property type="match status" value="1"/>
</dbReference>
<dbReference type="GO" id="GO:0009330">
    <property type="term" value="C:DNA topoisomerase type II (double strand cut, ATP-hydrolyzing) complex"/>
    <property type="evidence" value="ECO:0007669"/>
    <property type="project" value="UniProtKB-UniRule"/>
</dbReference>
<dbReference type="NCBIfam" id="NF003218">
    <property type="entry name" value="PRK04184.1"/>
    <property type="match status" value="1"/>
</dbReference>
<keyword evidence="1 6" id="KW-0547">Nucleotide-binding</keyword>
<dbReference type="Gene3D" id="1.10.8.50">
    <property type="match status" value="1"/>
</dbReference>
<comment type="function">
    <text evidence="6">Component of the DNA topoisomerase VI involved in chromatin organization and progression of endoreduplication cycles. Relaxes both positive and negative superturns and exhibits a strong decatenase activity. The B subunit binds ATP.</text>
</comment>
<comment type="similarity">
    <text evidence="6">Belongs to the TOP6B family.</text>
</comment>
<evidence type="ECO:0000256" key="1">
    <source>
        <dbReference type="ARBA" id="ARBA00022741"/>
    </source>
</evidence>
<dbReference type="EC" id="5.6.2.2" evidence="6"/>
<dbReference type="InterPro" id="IPR020568">
    <property type="entry name" value="Ribosomal_Su5_D2-typ_SF"/>
</dbReference>
<comment type="caution">
    <text evidence="9">The sequence shown here is derived from an EMBL/GenBank/DDBJ whole genome shotgun (WGS) entry which is preliminary data.</text>
</comment>
<dbReference type="Pfam" id="PF09239">
    <property type="entry name" value="Topo-VIb_trans"/>
    <property type="match status" value="1"/>
</dbReference>
<dbReference type="PANTHER" id="PTHR48444:SF1">
    <property type="entry name" value="DNA TOPOISOMERASE 6 SUBUNIT B"/>
    <property type="match status" value="1"/>
</dbReference>
<feature type="binding site" evidence="6">
    <location>
        <position position="152"/>
    </location>
    <ligand>
        <name>ATP</name>
        <dbReference type="ChEBI" id="CHEBI:30616"/>
    </ligand>
</feature>
<dbReference type="GO" id="GO:0003918">
    <property type="term" value="F:DNA topoisomerase type II (double strand cut, ATP-hydrolyzing) activity"/>
    <property type="evidence" value="ECO:0007669"/>
    <property type="project" value="UniProtKB-UniRule"/>
</dbReference>
<keyword evidence="7" id="KW-0175">Coiled coil</keyword>
<dbReference type="GO" id="GO:0005524">
    <property type="term" value="F:ATP binding"/>
    <property type="evidence" value="ECO:0007669"/>
    <property type="project" value="UniProtKB-UniRule"/>
</dbReference>
<keyword evidence="2 6" id="KW-0067">ATP-binding</keyword>
<reference evidence="9 10" key="1">
    <citation type="journal article" date="2024" name="Nat. Commun.">
        <title>Phylogenomics reveals the evolutionary origins of lichenization in chlorophyte algae.</title>
        <authorList>
            <person name="Puginier C."/>
            <person name="Libourel C."/>
            <person name="Otte J."/>
            <person name="Skaloud P."/>
            <person name="Haon M."/>
            <person name="Grisel S."/>
            <person name="Petersen M."/>
            <person name="Berrin J.G."/>
            <person name="Delaux P.M."/>
            <person name="Dal Grande F."/>
            <person name="Keller J."/>
        </authorList>
    </citation>
    <scope>NUCLEOTIDE SEQUENCE [LARGE SCALE GENOMIC DNA]</scope>
    <source>
        <strain evidence="9 10">SAG 245.80</strain>
    </source>
</reference>
<keyword evidence="10" id="KW-1185">Reference proteome</keyword>
<evidence type="ECO:0000256" key="3">
    <source>
        <dbReference type="ARBA" id="ARBA00023029"/>
    </source>
</evidence>
<evidence type="ECO:0000256" key="2">
    <source>
        <dbReference type="ARBA" id="ARBA00022840"/>
    </source>
</evidence>
<comment type="subcellular location">
    <subcellularLocation>
        <location evidence="6">Nucleus</location>
    </subcellularLocation>
</comment>
<evidence type="ECO:0000256" key="5">
    <source>
        <dbReference type="ARBA" id="ARBA00023235"/>
    </source>
</evidence>
<organism evidence="9 10">
    <name type="scientific">Elliptochloris bilobata</name>
    <dbReference type="NCBI Taxonomy" id="381761"/>
    <lineage>
        <taxon>Eukaryota</taxon>
        <taxon>Viridiplantae</taxon>
        <taxon>Chlorophyta</taxon>
        <taxon>core chlorophytes</taxon>
        <taxon>Trebouxiophyceae</taxon>
        <taxon>Trebouxiophyceae incertae sedis</taxon>
        <taxon>Elliptochloris clade</taxon>
        <taxon>Elliptochloris</taxon>
    </lineage>
</organism>
<proteinExistence type="inferred from homology"/>
<feature type="coiled-coil region" evidence="7">
    <location>
        <begin position="89"/>
        <end position="116"/>
    </location>
</feature>
<evidence type="ECO:0000313" key="10">
    <source>
        <dbReference type="Proteomes" id="UP001445335"/>
    </source>
</evidence>
<accession>A0AAW1S4Y8</accession>
<evidence type="ECO:0000256" key="4">
    <source>
        <dbReference type="ARBA" id="ARBA00023125"/>
    </source>
</evidence>
<dbReference type="GO" id="GO:0005634">
    <property type="term" value="C:nucleus"/>
    <property type="evidence" value="ECO:0007669"/>
    <property type="project" value="UniProtKB-SubCell"/>
</dbReference>
<name>A0AAW1S4Y8_9CHLO</name>